<dbReference type="InterPro" id="IPR000253">
    <property type="entry name" value="FHA_dom"/>
</dbReference>
<organism evidence="12 13">
    <name type="scientific">Trichomonascus ciferrii</name>
    <dbReference type="NCBI Taxonomy" id="44093"/>
    <lineage>
        <taxon>Eukaryota</taxon>
        <taxon>Fungi</taxon>
        <taxon>Dikarya</taxon>
        <taxon>Ascomycota</taxon>
        <taxon>Saccharomycotina</taxon>
        <taxon>Dipodascomycetes</taxon>
        <taxon>Dipodascales</taxon>
        <taxon>Trichomonascaceae</taxon>
        <taxon>Trichomonascus</taxon>
        <taxon>Trichomonascus ciferrii complex</taxon>
    </lineage>
</organism>
<protein>
    <recommendedName>
        <fullName evidence="11">Kinesin motor domain-containing protein</fullName>
    </recommendedName>
</protein>
<dbReference type="SMART" id="SM00129">
    <property type="entry name" value="KISc"/>
    <property type="match status" value="1"/>
</dbReference>
<evidence type="ECO:0000256" key="5">
    <source>
        <dbReference type="ARBA" id="ARBA00022840"/>
    </source>
</evidence>
<keyword evidence="5" id="KW-0067">ATP-binding</keyword>
<evidence type="ECO:0000256" key="10">
    <source>
        <dbReference type="SAM" id="MobiDB-lite"/>
    </source>
</evidence>
<dbReference type="Pfam" id="PF00225">
    <property type="entry name" value="Kinesin"/>
    <property type="match status" value="1"/>
</dbReference>
<dbReference type="OrthoDB" id="3176171at2759"/>
<evidence type="ECO:0000313" key="13">
    <source>
        <dbReference type="Proteomes" id="UP000761534"/>
    </source>
</evidence>
<dbReference type="PROSITE" id="PS50067">
    <property type="entry name" value="KINESIN_MOTOR_2"/>
    <property type="match status" value="1"/>
</dbReference>
<reference evidence="12" key="1">
    <citation type="journal article" date="2019" name="G3 (Bethesda)">
        <title>Genome Assemblies of Two Rare Opportunistic Yeast Pathogens: Diutina rugosa (syn. Candida rugosa) and Trichomonascus ciferrii (syn. Candida ciferrii).</title>
        <authorList>
            <person name="Mixao V."/>
            <person name="Saus E."/>
            <person name="Hansen A.P."/>
            <person name="Lass-Florl C."/>
            <person name="Gabaldon T."/>
        </authorList>
    </citation>
    <scope>NUCLEOTIDE SEQUENCE</scope>
    <source>
        <strain evidence="12">CBS 4856</strain>
    </source>
</reference>
<evidence type="ECO:0000256" key="9">
    <source>
        <dbReference type="PROSITE-ProRule" id="PRU00283"/>
    </source>
</evidence>
<evidence type="ECO:0000256" key="1">
    <source>
        <dbReference type="ARBA" id="ARBA00004245"/>
    </source>
</evidence>
<dbReference type="InterPro" id="IPR008984">
    <property type="entry name" value="SMAD_FHA_dom_sf"/>
</dbReference>
<dbReference type="Pfam" id="PF12473">
    <property type="entry name" value="DUF3694"/>
    <property type="match status" value="1"/>
</dbReference>
<dbReference type="Proteomes" id="UP000761534">
    <property type="component" value="Unassembled WGS sequence"/>
</dbReference>
<proteinExistence type="inferred from homology"/>
<evidence type="ECO:0000256" key="3">
    <source>
        <dbReference type="ARBA" id="ARBA00022701"/>
    </source>
</evidence>
<dbReference type="VEuPathDB" id="FungiDB:TRICI_002371"/>
<dbReference type="Gene3D" id="6.10.250.2520">
    <property type="match status" value="1"/>
</dbReference>
<dbReference type="PANTHER" id="PTHR47117">
    <property type="entry name" value="STAR-RELATED LIPID TRANSFER PROTEIN 9"/>
    <property type="match status" value="1"/>
</dbReference>
<dbReference type="AlphaFoldDB" id="A0A642V603"/>
<dbReference type="SUPFAM" id="SSF49879">
    <property type="entry name" value="SMAD/FHA domain"/>
    <property type="match status" value="1"/>
</dbReference>
<evidence type="ECO:0000313" key="12">
    <source>
        <dbReference type="EMBL" id="KAA8915450.1"/>
    </source>
</evidence>
<keyword evidence="6" id="KW-0175">Coiled coil</keyword>
<dbReference type="PROSITE" id="PS00411">
    <property type="entry name" value="KINESIN_MOTOR_1"/>
    <property type="match status" value="1"/>
</dbReference>
<dbReference type="GO" id="GO:0008017">
    <property type="term" value="F:microtubule binding"/>
    <property type="evidence" value="ECO:0007669"/>
    <property type="project" value="InterPro"/>
</dbReference>
<dbReference type="Gene3D" id="3.40.850.10">
    <property type="entry name" value="Kinesin motor domain"/>
    <property type="match status" value="1"/>
</dbReference>
<dbReference type="GO" id="GO:0003777">
    <property type="term" value="F:microtubule motor activity"/>
    <property type="evidence" value="ECO:0007669"/>
    <property type="project" value="InterPro"/>
</dbReference>
<dbReference type="InterPro" id="IPR032405">
    <property type="entry name" value="Kinesin_assoc"/>
</dbReference>
<dbReference type="GO" id="GO:0005874">
    <property type="term" value="C:microtubule"/>
    <property type="evidence" value="ECO:0007669"/>
    <property type="project" value="UniProtKB-KW"/>
</dbReference>
<dbReference type="Pfam" id="PF00498">
    <property type="entry name" value="FHA"/>
    <property type="match status" value="1"/>
</dbReference>
<dbReference type="Pfam" id="PF16183">
    <property type="entry name" value="Kinesin_assoc"/>
    <property type="match status" value="1"/>
</dbReference>
<dbReference type="SUPFAM" id="SSF52540">
    <property type="entry name" value="P-loop containing nucleoside triphosphate hydrolases"/>
    <property type="match status" value="1"/>
</dbReference>
<feature type="region of interest" description="Disordered" evidence="10">
    <location>
        <begin position="515"/>
        <end position="552"/>
    </location>
</feature>
<name>A0A642V603_9ASCO</name>
<dbReference type="InterPro" id="IPR036961">
    <property type="entry name" value="Kinesin_motor_dom_sf"/>
</dbReference>
<evidence type="ECO:0000256" key="4">
    <source>
        <dbReference type="ARBA" id="ARBA00022741"/>
    </source>
</evidence>
<evidence type="ECO:0000256" key="8">
    <source>
        <dbReference type="ARBA" id="ARBA00023212"/>
    </source>
</evidence>
<keyword evidence="8" id="KW-0206">Cytoskeleton</keyword>
<gene>
    <name evidence="12" type="ORF">TRICI_002371</name>
</gene>
<evidence type="ECO:0000259" key="11">
    <source>
        <dbReference type="PROSITE" id="PS50067"/>
    </source>
</evidence>
<accession>A0A642V603</accession>
<feature type="compositionally biased region" description="Polar residues" evidence="10">
    <location>
        <begin position="518"/>
        <end position="529"/>
    </location>
</feature>
<dbReference type="EMBL" id="SWFS01000163">
    <property type="protein sequence ID" value="KAA8915450.1"/>
    <property type="molecule type" value="Genomic_DNA"/>
</dbReference>
<dbReference type="InterPro" id="IPR022164">
    <property type="entry name" value="Kinesin-like"/>
</dbReference>
<feature type="region of interest" description="Disordered" evidence="10">
    <location>
        <begin position="429"/>
        <end position="455"/>
    </location>
</feature>
<evidence type="ECO:0000256" key="7">
    <source>
        <dbReference type="ARBA" id="ARBA00023175"/>
    </source>
</evidence>
<feature type="compositionally biased region" description="Low complexity" evidence="10">
    <location>
        <begin position="536"/>
        <end position="550"/>
    </location>
</feature>
<dbReference type="InterPro" id="IPR019821">
    <property type="entry name" value="Kinesin_motor_CS"/>
</dbReference>
<comment type="similarity">
    <text evidence="9">Belongs to the TRAFAC class myosin-kinesin ATPase superfamily. Kinesin family.</text>
</comment>
<dbReference type="InterPro" id="IPR027417">
    <property type="entry name" value="P-loop_NTPase"/>
</dbReference>
<comment type="caution">
    <text evidence="9">Lacks conserved residue(s) required for the propagation of feature annotation.</text>
</comment>
<dbReference type="GO" id="GO:0007018">
    <property type="term" value="P:microtubule-based movement"/>
    <property type="evidence" value="ECO:0007669"/>
    <property type="project" value="InterPro"/>
</dbReference>
<keyword evidence="4" id="KW-0547">Nucleotide-binding</keyword>
<keyword evidence="2" id="KW-0963">Cytoplasm</keyword>
<dbReference type="GO" id="GO:0005524">
    <property type="term" value="F:ATP binding"/>
    <property type="evidence" value="ECO:0007669"/>
    <property type="project" value="UniProtKB-KW"/>
</dbReference>
<sequence length="1185" mass="133238">MMGSSFHEGIIPRIGRELFEQIAKSDARCTVEVVYLEIYNEKVRDLLNPRNKGNLRVREHPSLGPYVEDVSKLVVNSFQDIQSLISEGNKTRTVASTDMNQSSSRSHAVLGITLTQTREQAETMSEKVSRISLVDLAGSERSTVSGTSGLRLKEGSEINRSLSTLGRVISALADNRRNSVVPYRDSTLTWLLKDCLGGNSMTTMVANISPAVNSYEQTLSTLRFAGSVKKIQNRPVINEDPTAKLVRQLKEELADLKKCLGENSDDSLKEQLRLSEKLLSEVNETWEERLNRTRDIQKQREEALEELGISIEDSMIGLRTPRKVPHLVNLSEDPLLAECLVYNLRNGETTSVGNSQSDASIKLEGTEILYQHCMFDNSGKVTLTPCSPKASVIVNGRQIQGETILHSGYRIILGGTHVFRFNHPQEALTHRKRLSSGGPMSRNGSPMSSPAKQNGDIEQVGNSLGSYPDWEYALNELADNLLLENDNKISNLDDEKFLRLFDGMERIKEARLSRYESDSTCSPGRSPTKSNHRRNSSSLSVDSSRLSTVSPTRGSKVLTSLLGQGLRQSDDHSSLVKKYVSLWKKNNCVRWAKYILSITRIAKQVTIVCETFGSAVTCQLMVCDKVGYEPPTSTTDDDDSLPPSNDIQICCRILDYEHCVVKIWPMQKVKKSLQQAQNALKLRQHGVRQNPFLQLSSRYTFLGHSTQPASVKEEHVDVVSPYTYSISGVTTLTVRNGKIVQLHIQGFNVEEVTEIYAVMLFISDYENTPKVSKVETFPSTAVPAKGEIVYGTCIPIPDDSAVLVRVNIYGVVRQQMLEKLTSWDEIQEPQISGDQTEIMGENAGKTVCPDLQDITKKGDPVLGSGIPSETTYYLSISSQILELDEEGTYSPTEILKREGTYCILLHQGLQRRIRFTFSGMHDFFSRESPGITLGRIRLVDSYGIVHDNDEKPVRLNTTGPSETRYTNPGYEKVVECQWDSSAHNCTFLDRHTKPDYTVLIECVIHLELKNHDTPVSFNFSLPVSMRPRVSTIARWETLFGLVTLSTETPTVHFKLEKWPLVPQTLSDFAKLDTSNYVESYSGLENWRPRGVSLLREYYVYQDKLSYKIQVQQTRALLNQLRLPQTPQLAVENDQDTLSFYCSLWKRPLPSKNCILRTWDYRELLKSRSSPSTSNAPCMRLVAISM</sequence>
<keyword evidence="3" id="KW-0493">Microtubule</keyword>
<dbReference type="InterPro" id="IPR001752">
    <property type="entry name" value="Kinesin_motor_dom"/>
</dbReference>
<comment type="subcellular location">
    <subcellularLocation>
        <location evidence="1">Cytoplasm</location>
        <location evidence="1">Cytoskeleton</location>
    </subcellularLocation>
</comment>
<comment type="caution">
    <text evidence="12">The sequence shown here is derived from an EMBL/GenBank/DDBJ whole genome shotgun (WGS) entry which is preliminary data.</text>
</comment>
<feature type="compositionally biased region" description="Polar residues" evidence="10">
    <location>
        <begin position="442"/>
        <end position="452"/>
    </location>
</feature>
<dbReference type="Gene3D" id="2.60.200.20">
    <property type="match status" value="1"/>
</dbReference>
<evidence type="ECO:0000256" key="2">
    <source>
        <dbReference type="ARBA" id="ARBA00022490"/>
    </source>
</evidence>
<feature type="domain" description="Kinesin motor" evidence="11">
    <location>
        <begin position="1"/>
        <end position="231"/>
    </location>
</feature>
<evidence type="ECO:0000256" key="6">
    <source>
        <dbReference type="ARBA" id="ARBA00023054"/>
    </source>
</evidence>
<keyword evidence="7" id="KW-0505">Motor protein</keyword>
<keyword evidence="13" id="KW-1185">Reference proteome</keyword>
<dbReference type="PRINTS" id="PR00380">
    <property type="entry name" value="KINESINHEAVY"/>
</dbReference>